<keyword evidence="3" id="KW-0810">Translation regulation</keyword>
<organism evidence="4">
    <name type="scientific">bioreactor metagenome</name>
    <dbReference type="NCBI Taxonomy" id="1076179"/>
    <lineage>
        <taxon>unclassified sequences</taxon>
        <taxon>metagenomes</taxon>
        <taxon>ecological metagenomes</taxon>
    </lineage>
</organism>
<evidence type="ECO:0000256" key="1">
    <source>
        <dbReference type="ARBA" id="ARBA00022490"/>
    </source>
</evidence>
<keyword evidence="1" id="KW-0963">Cytoplasm</keyword>
<evidence type="ECO:0000313" key="4">
    <source>
        <dbReference type="EMBL" id="MPM39545.1"/>
    </source>
</evidence>
<dbReference type="Gene3D" id="2.30.290.10">
    <property type="entry name" value="BH3618-like"/>
    <property type="match status" value="1"/>
</dbReference>
<dbReference type="PANTHER" id="PTHR39190:SF1">
    <property type="entry name" value="FLAGELLAR ASSEMBLY FACTOR FLIW"/>
    <property type="match status" value="1"/>
</dbReference>
<dbReference type="EMBL" id="VSSQ01008681">
    <property type="protein sequence ID" value="MPM39545.1"/>
    <property type="molecule type" value="Genomic_DNA"/>
</dbReference>
<dbReference type="SUPFAM" id="SSF141457">
    <property type="entry name" value="BH3618-like"/>
    <property type="match status" value="1"/>
</dbReference>
<dbReference type="Pfam" id="PF02623">
    <property type="entry name" value="FliW"/>
    <property type="match status" value="1"/>
</dbReference>
<proteinExistence type="inferred from homology"/>
<keyword evidence="2" id="KW-1005">Bacterial flagellum biogenesis</keyword>
<dbReference type="HAMAP" id="MF_01185">
    <property type="entry name" value="FliW"/>
    <property type="match status" value="1"/>
</dbReference>
<gene>
    <name evidence="4" type="primary">fliW_10</name>
    <name evidence="4" type="ORF">SDC9_86179</name>
</gene>
<dbReference type="InterPro" id="IPR024046">
    <property type="entry name" value="Flagellar_assmbl_FliW_dom_sf"/>
</dbReference>
<protein>
    <submittedName>
        <fullName evidence="4">Flagellar assembly factor FliW</fullName>
    </submittedName>
</protein>
<name>A0A644ZF80_9ZZZZ</name>
<keyword evidence="4" id="KW-0282">Flagellum</keyword>
<evidence type="ECO:0000256" key="3">
    <source>
        <dbReference type="ARBA" id="ARBA00022845"/>
    </source>
</evidence>
<evidence type="ECO:0000256" key="2">
    <source>
        <dbReference type="ARBA" id="ARBA00022795"/>
    </source>
</evidence>
<dbReference type="GO" id="GO:0006417">
    <property type="term" value="P:regulation of translation"/>
    <property type="evidence" value="ECO:0007669"/>
    <property type="project" value="UniProtKB-KW"/>
</dbReference>
<dbReference type="PANTHER" id="PTHR39190">
    <property type="entry name" value="FLAGELLAR ASSEMBLY FACTOR FLIW"/>
    <property type="match status" value="1"/>
</dbReference>
<dbReference type="AlphaFoldDB" id="A0A644ZF80"/>
<dbReference type="GO" id="GO:0044780">
    <property type="term" value="P:bacterial-type flagellum assembly"/>
    <property type="evidence" value="ECO:0007669"/>
    <property type="project" value="InterPro"/>
</dbReference>
<reference evidence="4" key="1">
    <citation type="submission" date="2019-08" db="EMBL/GenBank/DDBJ databases">
        <authorList>
            <person name="Kucharzyk K."/>
            <person name="Murdoch R.W."/>
            <person name="Higgins S."/>
            <person name="Loffler F."/>
        </authorList>
    </citation>
    <scope>NUCLEOTIDE SEQUENCE</scope>
</reference>
<keyword evidence="4" id="KW-0969">Cilium</keyword>
<accession>A0A644ZF80</accession>
<dbReference type="InterPro" id="IPR003775">
    <property type="entry name" value="Flagellar_assembly_factor_FliW"/>
</dbReference>
<keyword evidence="4" id="KW-0966">Cell projection</keyword>
<comment type="caution">
    <text evidence="4">The sequence shown here is derived from an EMBL/GenBank/DDBJ whole genome shotgun (WGS) entry which is preliminary data.</text>
</comment>
<sequence>MEITTKYFGQIAYEAGDVLYFRDGLFGFEEETQFLLLPFADSDGTLLCFQSVTTPGLAFVAMNPFSLKPDYAPRLRPAELKAMDVTQSEELSFYVLCVVRQPVSESTVNLKCPVAVNEDTGTAMQTILEDGGYEMRHRLSEFQEGRSSC</sequence>